<evidence type="ECO:0000313" key="3">
    <source>
        <dbReference type="Proteomes" id="UP001153555"/>
    </source>
</evidence>
<dbReference type="PANTHER" id="PTHR33431">
    <property type="entry name" value="ENABLED-LIKE PROTEIN (DUF1635)"/>
    <property type="match status" value="1"/>
</dbReference>
<dbReference type="AlphaFoldDB" id="A0A9N7R7L4"/>
<organism evidence="2 3">
    <name type="scientific">Striga hermonthica</name>
    <name type="common">Purple witchweed</name>
    <name type="synonym">Buchnera hermonthica</name>
    <dbReference type="NCBI Taxonomy" id="68872"/>
    <lineage>
        <taxon>Eukaryota</taxon>
        <taxon>Viridiplantae</taxon>
        <taxon>Streptophyta</taxon>
        <taxon>Embryophyta</taxon>
        <taxon>Tracheophyta</taxon>
        <taxon>Spermatophyta</taxon>
        <taxon>Magnoliopsida</taxon>
        <taxon>eudicotyledons</taxon>
        <taxon>Gunneridae</taxon>
        <taxon>Pentapetalae</taxon>
        <taxon>asterids</taxon>
        <taxon>lamiids</taxon>
        <taxon>Lamiales</taxon>
        <taxon>Orobanchaceae</taxon>
        <taxon>Buchnereae</taxon>
        <taxon>Striga</taxon>
    </lineage>
</organism>
<reference evidence="2" key="1">
    <citation type="submission" date="2019-12" db="EMBL/GenBank/DDBJ databases">
        <authorList>
            <person name="Scholes J."/>
        </authorList>
    </citation>
    <scope>NUCLEOTIDE SEQUENCE</scope>
</reference>
<evidence type="ECO:0000256" key="1">
    <source>
        <dbReference type="SAM" id="MobiDB-lite"/>
    </source>
</evidence>
<feature type="region of interest" description="Disordered" evidence="1">
    <location>
        <begin position="91"/>
        <end position="112"/>
    </location>
</feature>
<feature type="compositionally biased region" description="Pro residues" evidence="1">
    <location>
        <begin position="186"/>
        <end position="206"/>
    </location>
</feature>
<feature type="region of interest" description="Disordered" evidence="1">
    <location>
        <begin position="179"/>
        <end position="218"/>
    </location>
</feature>
<accession>A0A9N7R7L4</accession>
<dbReference type="InterPro" id="IPR012862">
    <property type="entry name" value="DUF1635"/>
</dbReference>
<dbReference type="PANTHER" id="PTHR33431:SF3">
    <property type="entry name" value="ENABLED-LIKE PROTEIN (DUF1635)"/>
    <property type="match status" value="1"/>
</dbReference>
<protein>
    <submittedName>
        <fullName evidence="2">Uncharacterized protein</fullName>
    </submittedName>
</protein>
<proteinExistence type="predicted"/>
<sequence>MDTHTALLLNWPYNSYQDKSMEELRQSVGLAMELEDMRLKAQEEVQSRDLEIAQLKALLSRVLKERDEAHKACQKACIQVALLHKQLQDTKRRRLSAPHSGDSGVEDVEPSGKIDRSLTNVLYSSDCDESIGSSPPRRPPLEAELPVVSAKPLPEKGRLLQAVMRAGPLLQTLLIAGGPLPEWRHPPPPMDSHQIPPPPLLVPPPADGGRMSRKRAPQ</sequence>
<dbReference type="Pfam" id="PF07795">
    <property type="entry name" value="DUF1635"/>
    <property type="match status" value="1"/>
</dbReference>
<comment type="caution">
    <text evidence="2">The sequence shown here is derived from an EMBL/GenBank/DDBJ whole genome shotgun (WGS) entry which is preliminary data.</text>
</comment>
<gene>
    <name evidence="2" type="ORF">SHERM_15182</name>
</gene>
<dbReference type="OrthoDB" id="909552at2759"/>
<name>A0A9N7R7L4_STRHE</name>
<keyword evidence="3" id="KW-1185">Reference proteome</keyword>
<dbReference type="EMBL" id="CACSLK010012233">
    <property type="protein sequence ID" value="CAA0815030.1"/>
    <property type="molecule type" value="Genomic_DNA"/>
</dbReference>
<dbReference type="Proteomes" id="UP001153555">
    <property type="component" value="Unassembled WGS sequence"/>
</dbReference>
<evidence type="ECO:0000313" key="2">
    <source>
        <dbReference type="EMBL" id="CAA0815030.1"/>
    </source>
</evidence>